<accession>A0ABD6C7U2</accession>
<reference evidence="2 3" key="1">
    <citation type="journal article" date="2019" name="Int. J. Syst. Evol. Microbiol.">
        <title>The Global Catalogue of Microorganisms (GCM) 10K type strain sequencing project: providing services to taxonomists for standard genome sequencing and annotation.</title>
        <authorList>
            <consortium name="The Broad Institute Genomics Platform"/>
            <consortium name="The Broad Institute Genome Sequencing Center for Infectious Disease"/>
            <person name="Wu L."/>
            <person name="Ma J."/>
        </authorList>
    </citation>
    <scope>NUCLEOTIDE SEQUENCE [LARGE SCALE GENOMIC DNA]</scope>
    <source>
        <strain evidence="2 3">CGMCC 1.12125</strain>
    </source>
</reference>
<organism evidence="2 3">
    <name type="scientific">Halorientalis brevis</name>
    <dbReference type="NCBI Taxonomy" id="1126241"/>
    <lineage>
        <taxon>Archaea</taxon>
        <taxon>Methanobacteriati</taxon>
        <taxon>Methanobacteriota</taxon>
        <taxon>Stenosarchaea group</taxon>
        <taxon>Halobacteria</taxon>
        <taxon>Halobacteriales</taxon>
        <taxon>Haloarculaceae</taxon>
        <taxon>Halorientalis</taxon>
    </lineage>
</organism>
<keyword evidence="1" id="KW-0175">Coiled coil</keyword>
<evidence type="ECO:0000313" key="3">
    <source>
        <dbReference type="Proteomes" id="UP001597119"/>
    </source>
</evidence>
<sequence>MILSFEGTIREGRALDVRDLDLTAAAVVAAVRGRESSVDVTAPEHGSVHERVGHVRPGMGLSTRTALAAAARSRGLSAPQDEQLAAVRAELSTLDCPSVSTRAERRSVSEQGAETERLRERVAALRGRVQAARERGDDTEELEAELAAAVRDLSEAETERVAARERFDAARDAAREARDVREQRLKLADRRANLERAARAHLVEQVDTEYAEAVAAVPGRTPTNPYEADGVTAALAVGRVAALNAPVVLDCDRFDSPEAAASWLDAPVVRL</sequence>
<dbReference type="EMBL" id="JBHUDJ010000002">
    <property type="protein sequence ID" value="MFD1586221.1"/>
    <property type="molecule type" value="Genomic_DNA"/>
</dbReference>
<proteinExistence type="predicted"/>
<dbReference type="RefSeq" id="WP_247376325.1">
    <property type="nucleotide sequence ID" value="NZ_JALLGV010000002.1"/>
</dbReference>
<comment type="caution">
    <text evidence="2">The sequence shown here is derived from an EMBL/GenBank/DDBJ whole genome shotgun (WGS) entry which is preliminary data.</text>
</comment>
<evidence type="ECO:0000256" key="1">
    <source>
        <dbReference type="SAM" id="Coils"/>
    </source>
</evidence>
<dbReference type="Proteomes" id="UP001597119">
    <property type="component" value="Unassembled WGS sequence"/>
</dbReference>
<protein>
    <submittedName>
        <fullName evidence="2">Uncharacterized protein</fullName>
    </submittedName>
</protein>
<dbReference type="Pfam" id="PF25254">
    <property type="entry name" value="DUF7856"/>
    <property type="match status" value="1"/>
</dbReference>
<dbReference type="AlphaFoldDB" id="A0ABD6C7U2"/>
<name>A0ABD6C7U2_9EURY</name>
<gene>
    <name evidence="2" type="ORF">ACFR9U_04450</name>
</gene>
<dbReference type="InterPro" id="IPR057178">
    <property type="entry name" value="DUF7856"/>
</dbReference>
<keyword evidence="3" id="KW-1185">Reference proteome</keyword>
<feature type="coiled-coil region" evidence="1">
    <location>
        <begin position="115"/>
        <end position="197"/>
    </location>
</feature>
<evidence type="ECO:0000313" key="2">
    <source>
        <dbReference type="EMBL" id="MFD1586221.1"/>
    </source>
</evidence>